<dbReference type="PANTHER" id="PTHR11609">
    <property type="entry name" value="PURINE BIOSYNTHESIS PROTEIN 6/7, PUR6/7"/>
    <property type="match status" value="1"/>
</dbReference>
<dbReference type="PANTHER" id="PTHR11609:SF5">
    <property type="entry name" value="PHOSPHORIBOSYLAMINOIMIDAZOLE CARBOXYLASE"/>
    <property type="match status" value="1"/>
</dbReference>
<name>A0ABX5FAE4_9CHRO</name>
<dbReference type="Pfam" id="PF17769">
    <property type="entry name" value="PurK_C"/>
    <property type="match status" value="1"/>
</dbReference>
<dbReference type="SUPFAM" id="SSF51246">
    <property type="entry name" value="Rudiment single hybrid motif"/>
    <property type="match status" value="1"/>
</dbReference>
<dbReference type="SUPFAM" id="SSF52440">
    <property type="entry name" value="PreATP-grasp domain"/>
    <property type="match status" value="1"/>
</dbReference>
<feature type="region of interest" description="Disordered" evidence="6">
    <location>
        <begin position="156"/>
        <end position="175"/>
    </location>
</feature>
<dbReference type="Pfam" id="PF02222">
    <property type="entry name" value="ATP-grasp"/>
    <property type="match status" value="1"/>
</dbReference>
<proteinExistence type="inferred from homology"/>
<protein>
    <recommendedName>
        <fullName evidence="5">N5-carboxyaminoimidazole ribonucleotide synthase</fullName>
        <shortName evidence="5">N5-CAIR synthase</shortName>
        <ecNumber evidence="5">6.3.4.18</ecNumber>
    </recommendedName>
    <alternativeName>
        <fullName evidence="5">5-(carboxyamino)imidazole ribonucleotide synthetase</fullName>
    </alternativeName>
</protein>
<comment type="subunit">
    <text evidence="5">Homodimer.</text>
</comment>
<feature type="domain" description="ATP-grasp" evidence="7">
    <location>
        <begin position="133"/>
        <end position="345"/>
    </location>
</feature>
<comment type="pathway">
    <text evidence="5">Purine metabolism; IMP biosynthesis via de novo pathway; 5-amino-1-(5-phospho-D-ribosyl)imidazole-4-carboxylate from 5-amino-1-(5-phospho-D-ribosyl)imidazole (N5-CAIR route): step 1/2.</text>
</comment>
<dbReference type="InterPro" id="IPR005875">
    <property type="entry name" value="PurK"/>
</dbReference>
<feature type="binding site" evidence="5">
    <location>
        <position position="196"/>
    </location>
    <ligand>
        <name>ATP</name>
        <dbReference type="ChEBI" id="CHEBI:30616"/>
    </ligand>
</feature>
<accession>A0ABX5FAE4</accession>
<dbReference type="Proteomes" id="UP000238218">
    <property type="component" value="Unassembled WGS sequence"/>
</dbReference>
<evidence type="ECO:0000313" key="9">
    <source>
        <dbReference type="Proteomes" id="UP000238218"/>
    </source>
</evidence>
<dbReference type="Gene3D" id="3.30.1490.20">
    <property type="entry name" value="ATP-grasp fold, A domain"/>
    <property type="match status" value="1"/>
</dbReference>
<evidence type="ECO:0000313" key="8">
    <source>
        <dbReference type="EMBL" id="PSB38790.1"/>
    </source>
</evidence>
<feature type="binding site" evidence="5">
    <location>
        <begin position="231"/>
        <end position="234"/>
    </location>
    <ligand>
        <name>ATP</name>
        <dbReference type="ChEBI" id="CHEBI:30616"/>
    </ligand>
</feature>
<dbReference type="Gene3D" id="3.30.470.20">
    <property type="entry name" value="ATP-grasp fold, B domain"/>
    <property type="match status" value="1"/>
</dbReference>
<dbReference type="EMBL" id="PVWP01000002">
    <property type="protein sequence ID" value="PSB38790.1"/>
    <property type="molecule type" value="Genomic_DNA"/>
</dbReference>
<keyword evidence="2 5" id="KW-0547">Nucleotide-binding</keyword>
<feature type="binding site" evidence="5">
    <location>
        <position position="239"/>
    </location>
    <ligand>
        <name>ATP</name>
        <dbReference type="ChEBI" id="CHEBI:30616"/>
    </ligand>
</feature>
<evidence type="ECO:0000259" key="7">
    <source>
        <dbReference type="PROSITE" id="PS50975"/>
    </source>
</evidence>
<keyword evidence="3 5" id="KW-0658">Purine biosynthesis</keyword>
<dbReference type="HAMAP" id="MF_01928">
    <property type="entry name" value="PurK"/>
    <property type="match status" value="1"/>
</dbReference>
<dbReference type="Gene3D" id="3.40.50.20">
    <property type="match status" value="1"/>
</dbReference>
<evidence type="ECO:0000256" key="6">
    <source>
        <dbReference type="SAM" id="MobiDB-lite"/>
    </source>
</evidence>
<gene>
    <name evidence="5" type="primary">purK</name>
    <name evidence="8" type="ORF">C7B81_04360</name>
</gene>
<dbReference type="InterPro" id="IPR011761">
    <property type="entry name" value="ATP-grasp"/>
</dbReference>
<comment type="function">
    <text evidence="5">Catalyzes the ATP-dependent conversion of 5-aminoimidazole ribonucleotide (AIR) and HCO(3)(-) to N5-carboxyaminoimidazole ribonucleotide (N5-CAIR).</text>
</comment>
<reference evidence="8 9" key="1">
    <citation type="submission" date="2018-03" db="EMBL/GenBank/DDBJ databases">
        <title>The ancient ancestry and fast evolution of plastids.</title>
        <authorList>
            <person name="Moore K.R."/>
            <person name="Magnabosco C."/>
            <person name="Momper L."/>
            <person name="Gold D.A."/>
            <person name="Bosak T."/>
            <person name="Fournier G.P."/>
        </authorList>
    </citation>
    <scope>NUCLEOTIDE SEQUENCE [LARGE SCALE GENOMIC DNA]</scope>
    <source>
        <strain evidence="8 9">CCALA 015</strain>
    </source>
</reference>
<evidence type="ECO:0000256" key="5">
    <source>
        <dbReference type="HAMAP-Rule" id="MF_01928"/>
    </source>
</evidence>
<dbReference type="SUPFAM" id="SSF56059">
    <property type="entry name" value="Glutathione synthetase ATP-binding domain-like"/>
    <property type="match status" value="1"/>
</dbReference>
<dbReference type="InterPro" id="IPR040686">
    <property type="entry name" value="PurK_C"/>
</dbReference>
<keyword evidence="1 5" id="KW-0436">Ligase</keyword>
<feature type="binding site" evidence="5">
    <location>
        <begin position="315"/>
        <end position="316"/>
    </location>
    <ligand>
        <name>ATP</name>
        <dbReference type="ChEBI" id="CHEBI:30616"/>
    </ligand>
</feature>
<evidence type="ECO:0000256" key="3">
    <source>
        <dbReference type="ARBA" id="ARBA00022755"/>
    </source>
</evidence>
<dbReference type="InterPro" id="IPR054350">
    <property type="entry name" value="PurT/PurK_preATP-grasp"/>
</dbReference>
<evidence type="ECO:0000256" key="2">
    <source>
        <dbReference type="ARBA" id="ARBA00022741"/>
    </source>
</evidence>
<comment type="caution">
    <text evidence="5">Lacks conserved residue(s) required for the propagation of feature annotation.</text>
</comment>
<dbReference type="InterPro" id="IPR016185">
    <property type="entry name" value="PreATP-grasp_dom_sf"/>
</dbReference>
<comment type="similarity">
    <text evidence="5">Belongs to the PurK/PurT family.</text>
</comment>
<comment type="catalytic activity">
    <reaction evidence="5">
        <text>5-amino-1-(5-phospho-beta-D-ribosyl)imidazole + hydrogencarbonate + ATP = 5-carboxyamino-1-(5-phospho-D-ribosyl)imidazole + ADP + phosphate + 2 H(+)</text>
        <dbReference type="Rhea" id="RHEA:19317"/>
        <dbReference type="ChEBI" id="CHEBI:15378"/>
        <dbReference type="ChEBI" id="CHEBI:17544"/>
        <dbReference type="ChEBI" id="CHEBI:30616"/>
        <dbReference type="ChEBI" id="CHEBI:43474"/>
        <dbReference type="ChEBI" id="CHEBI:58730"/>
        <dbReference type="ChEBI" id="CHEBI:137981"/>
        <dbReference type="ChEBI" id="CHEBI:456216"/>
        <dbReference type="EC" id="6.3.4.18"/>
    </reaction>
</comment>
<evidence type="ECO:0000256" key="1">
    <source>
        <dbReference type="ARBA" id="ARBA00022598"/>
    </source>
</evidence>
<feature type="binding site" evidence="5">
    <location>
        <position position="129"/>
    </location>
    <ligand>
        <name>ATP</name>
        <dbReference type="ChEBI" id="CHEBI:30616"/>
    </ligand>
</feature>
<dbReference type="Pfam" id="PF22660">
    <property type="entry name" value="RS_preATP-grasp-like"/>
    <property type="match status" value="1"/>
</dbReference>
<comment type="caution">
    <text evidence="8">The sequence shown here is derived from an EMBL/GenBank/DDBJ whole genome shotgun (WGS) entry which is preliminary data.</text>
</comment>
<dbReference type="InterPro" id="IPR003135">
    <property type="entry name" value="ATP-grasp_carboxylate-amine"/>
</dbReference>
<keyword evidence="4 5" id="KW-0067">ATP-binding</keyword>
<sequence>MAGWFPLRATKARVKIIADPLPQATPAPLDAIGIVGGGQLAWMLAEAARDLGVAVHVQTPGAGDPATRAAASVVLAPVDDVNATRELAGRCGAISFENEWIPLEALRALEGPGLQFLPGLDALQPLVSKAGQRRLLGDLHLPAPRWCPLADVLQPEPALPPGGEGAGLPPAGPPRPLQTPAVPRLPEGFRFPLMAKASRGGYDGRGTVPVPDLGALEQLLDRVEPDDWILEELVAFERELALVACRDRQGQVACYPLVQTHQHSRVCDWVLFPAPVDHRVEVFARNVAASLLTALDYVGVLSIEFFYGPSGLQVNELAPRTHNSGHLTIEACRTSQFAQQVRIVAGLPMGATEAVVPGALMVNLLAPEDGDDDQLARRRALEALPDAHLHWYGKRGGGVGRKLGHLTLLLQGRTAEERELERQRLLAEVRAIWPLPHQPA</sequence>
<keyword evidence="9" id="KW-1185">Reference proteome</keyword>
<organism evidence="8 9">
    <name type="scientific">Aphanothece cf. minutissima CCALA 015</name>
    <dbReference type="NCBI Taxonomy" id="2107695"/>
    <lineage>
        <taxon>Bacteria</taxon>
        <taxon>Bacillati</taxon>
        <taxon>Cyanobacteriota</taxon>
        <taxon>Cyanophyceae</taxon>
        <taxon>Oscillatoriophycideae</taxon>
        <taxon>Chroococcales</taxon>
        <taxon>Aphanothecaceae</taxon>
        <taxon>Aphanothece</taxon>
    </lineage>
</organism>
<dbReference type="EC" id="6.3.4.18" evidence="5"/>
<dbReference type="InterPro" id="IPR011054">
    <property type="entry name" value="Rudment_hybrid_motif"/>
</dbReference>
<evidence type="ECO:0000256" key="4">
    <source>
        <dbReference type="ARBA" id="ARBA00022840"/>
    </source>
</evidence>
<dbReference type="InterPro" id="IPR013815">
    <property type="entry name" value="ATP_grasp_subdomain_1"/>
</dbReference>
<dbReference type="PROSITE" id="PS50975">
    <property type="entry name" value="ATP_GRASP"/>
    <property type="match status" value="1"/>
</dbReference>